<keyword evidence="1" id="KW-0732">Signal</keyword>
<name>A0A9P0IDC6_SPOLI</name>
<gene>
    <name evidence="2" type="ORF">SPLIT_LOCUS9498</name>
</gene>
<dbReference type="Proteomes" id="UP001153321">
    <property type="component" value="Chromosome 4"/>
</dbReference>
<accession>A0A9P0IDC6</accession>
<evidence type="ECO:0000313" key="3">
    <source>
        <dbReference type="Proteomes" id="UP001153321"/>
    </source>
</evidence>
<reference evidence="2" key="1">
    <citation type="submission" date="2022-02" db="EMBL/GenBank/DDBJ databases">
        <authorList>
            <person name="King R."/>
        </authorList>
    </citation>
    <scope>NUCLEOTIDE SEQUENCE</scope>
</reference>
<sequence length="91" mass="9787">MWRCTVLLSVCCVGLAASQGLLDGFNPFRVHMGPACREYEVYTECTNPCVNDSCEAMGSLKPNCTNPVPCTPGCDQLVEKTKCILNVGALV</sequence>
<evidence type="ECO:0000256" key="1">
    <source>
        <dbReference type="SAM" id="SignalP"/>
    </source>
</evidence>
<proteinExistence type="predicted"/>
<dbReference type="AlphaFoldDB" id="A0A9P0IDC6"/>
<dbReference type="EMBL" id="LR824535">
    <property type="protein sequence ID" value="CAH1644144.1"/>
    <property type="molecule type" value="Genomic_DNA"/>
</dbReference>
<keyword evidence="3" id="KW-1185">Reference proteome</keyword>
<protein>
    <submittedName>
        <fullName evidence="2">Uncharacterized protein</fullName>
    </submittedName>
</protein>
<feature type="chain" id="PRO_5040206855" evidence="1">
    <location>
        <begin position="19"/>
        <end position="91"/>
    </location>
</feature>
<organism evidence="2 3">
    <name type="scientific">Spodoptera littoralis</name>
    <name type="common">Egyptian cotton leafworm</name>
    <dbReference type="NCBI Taxonomy" id="7109"/>
    <lineage>
        <taxon>Eukaryota</taxon>
        <taxon>Metazoa</taxon>
        <taxon>Ecdysozoa</taxon>
        <taxon>Arthropoda</taxon>
        <taxon>Hexapoda</taxon>
        <taxon>Insecta</taxon>
        <taxon>Pterygota</taxon>
        <taxon>Neoptera</taxon>
        <taxon>Endopterygota</taxon>
        <taxon>Lepidoptera</taxon>
        <taxon>Glossata</taxon>
        <taxon>Ditrysia</taxon>
        <taxon>Noctuoidea</taxon>
        <taxon>Noctuidae</taxon>
        <taxon>Amphipyrinae</taxon>
        <taxon>Spodoptera</taxon>
    </lineage>
</organism>
<evidence type="ECO:0000313" key="2">
    <source>
        <dbReference type="EMBL" id="CAH1644144.1"/>
    </source>
</evidence>
<feature type="signal peptide" evidence="1">
    <location>
        <begin position="1"/>
        <end position="18"/>
    </location>
</feature>